<reference evidence="1 2" key="2">
    <citation type="submission" date="2017-09" db="EMBL/GenBank/DDBJ databases">
        <title>Extensive intraspecific genome diversity in a model arbuscular mycorrhizal fungus.</title>
        <authorList>
            <person name="Chen E.C."/>
            <person name="Morin E."/>
            <person name="Beaudet D."/>
            <person name="Noel J."/>
            <person name="Ndikumana S."/>
            <person name="Charron P."/>
            <person name="St-Onge C."/>
            <person name="Giorgi J."/>
            <person name="Grigoriev I.V."/>
            <person name="Roux C."/>
            <person name="Martin F.M."/>
            <person name="Corradi N."/>
        </authorList>
    </citation>
    <scope>NUCLEOTIDE SEQUENCE [LARGE SCALE GENOMIC DNA]</scope>
    <source>
        <strain evidence="1 2">A5</strain>
    </source>
</reference>
<dbReference type="AlphaFoldDB" id="A0A2N0P1B1"/>
<reference evidence="1 2" key="1">
    <citation type="submission" date="2016-04" db="EMBL/GenBank/DDBJ databases">
        <title>Genome analyses suggest a sexual origin of heterokaryosis in a supposedly ancient asexual fungus.</title>
        <authorList>
            <person name="Ropars J."/>
            <person name="Sedzielewska K."/>
            <person name="Noel J."/>
            <person name="Charron P."/>
            <person name="Farinelli L."/>
            <person name="Marton T."/>
            <person name="Kruger M."/>
            <person name="Pelin A."/>
            <person name="Brachmann A."/>
            <person name="Corradi N."/>
        </authorList>
    </citation>
    <scope>NUCLEOTIDE SEQUENCE [LARGE SCALE GENOMIC DNA]</scope>
    <source>
        <strain evidence="1 2">A5</strain>
    </source>
</reference>
<dbReference type="PANTHER" id="PTHR45786:SF74">
    <property type="entry name" value="ATP-DEPENDENT DNA HELICASE"/>
    <property type="match status" value="1"/>
</dbReference>
<evidence type="ECO:0000313" key="1">
    <source>
        <dbReference type="EMBL" id="PKC00614.1"/>
    </source>
</evidence>
<comment type="caution">
    <text evidence="1">The sequence shown here is derived from an EMBL/GenBank/DDBJ whole genome shotgun (WGS) entry which is preliminary data.</text>
</comment>
<organism evidence="1 2">
    <name type="scientific">Rhizophagus irregularis</name>
    <dbReference type="NCBI Taxonomy" id="588596"/>
    <lineage>
        <taxon>Eukaryota</taxon>
        <taxon>Fungi</taxon>
        <taxon>Fungi incertae sedis</taxon>
        <taxon>Mucoromycota</taxon>
        <taxon>Glomeromycotina</taxon>
        <taxon>Glomeromycetes</taxon>
        <taxon>Glomerales</taxon>
        <taxon>Glomeraceae</taxon>
        <taxon>Rhizophagus</taxon>
    </lineage>
</organism>
<dbReference type="PANTHER" id="PTHR45786">
    <property type="entry name" value="DNA BINDING PROTEIN-LIKE"/>
    <property type="match status" value="1"/>
</dbReference>
<dbReference type="VEuPathDB" id="FungiDB:RhiirA1_499859"/>
<dbReference type="Proteomes" id="UP000232722">
    <property type="component" value="Unassembled WGS sequence"/>
</dbReference>
<evidence type="ECO:0000313" key="2">
    <source>
        <dbReference type="Proteomes" id="UP000232722"/>
    </source>
</evidence>
<accession>A0A2N0P1B1</accession>
<gene>
    <name evidence="1" type="ORF">RhiirA5_382331</name>
</gene>
<dbReference type="VEuPathDB" id="FungiDB:FUN_016299"/>
<sequence length="183" mass="21227">MEPEQEAVETPELRRKRLAKERQAHFRKRQMIKSDAVSFRKNIRRYNNVLACTSFGASIDIIPGQDLIKTNVPDEIFMIIHGDRTRDSHRYNAPTASEVATIMVGDGHELYIANRDILLQMHDGGLQRILEIHPSYDPLHYILLFPRGDDGWHVDVPLIGAKKKERVTTMQFYSYRLQIRDGD</sequence>
<name>A0A2N0P1B1_9GLOM</name>
<dbReference type="VEuPathDB" id="FungiDB:RhiirFUN_013042"/>
<protein>
    <submittedName>
        <fullName evidence="1">Uncharacterized protein</fullName>
    </submittedName>
</protein>
<dbReference type="EMBL" id="LLXJ01001820">
    <property type="protein sequence ID" value="PKC00614.1"/>
    <property type="molecule type" value="Genomic_DNA"/>
</dbReference>
<proteinExistence type="predicted"/>